<accession>A0AAW2FX41</accession>
<keyword evidence="5" id="KW-0479">Metal-binding</keyword>
<keyword evidence="4" id="KW-0645">Protease</keyword>
<dbReference type="SUPFAM" id="SSF55486">
    <property type="entry name" value="Metalloproteases ('zincins'), catalytic domain"/>
    <property type="match status" value="2"/>
</dbReference>
<dbReference type="GO" id="GO:0004222">
    <property type="term" value="F:metalloendopeptidase activity"/>
    <property type="evidence" value="ECO:0007669"/>
    <property type="project" value="InterPro"/>
</dbReference>
<evidence type="ECO:0000259" key="12">
    <source>
        <dbReference type="Pfam" id="PF05649"/>
    </source>
</evidence>
<organism evidence="13 14">
    <name type="scientific">Cardiocondyla obscurior</name>
    <dbReference type="NCBI Taxonomy" id="286306"/>
    <lineage>
        <taxon>Eukaryota</taxon>
        <taxon>Metazoa</taxon>
        <taxon>Ecdysozoa</taxon>
        <taxon>Arthropoda</taxon>
        <taxon>Hexapoda</taxon>
        <taxon>Insecta</taxon>
        <taxon>Pterygota</taxon>
        <taxon>Neoptera</taxon>
        <taxon>Endopterygota</taxon>
        <taxon>Hymenoptera</taxon>
        <taxon>Apocrita</taxon>
        <taxon>Aculeata</taxon>
        <taxon>Formicoidea</taxon>
        <taxon>Formicidae</taxon>
        <taxon>Myrmicinae</taxon>
        <taxon>Cardiocondyla</taxon>
    </lineage>
</organism>
<dbReference type="PANTHER" id="PTHR11733:SF237">
    <property type="entry name" value="NEPRILYSIN-LIKE 4"/>
    <property type="match status" value="1"/>
</dbReference>
<evidence type="ECO:0000313" key="13">
    <source>
        <dbReference type="EMBL" id="KAL0120358.1"/>
    </source>
</evidence>
<dbReference type="InterPro" id="IPR000718">
    <property type="entry name" value="Peptidase_M13"/>
</dbReference>
<dbReference type="Proteomes" id="UP001430953">
    <property type="component" value="Unassembled WGS sequence"/>
</dbReference>
<dbReference type="Pfam" id="PF01431">
    <property type="entry name" value="Peptidase_M13"/>
    <property type="match status" value="1"/>
</dbReference>
<feature type="compositionally biased region" description="Basic and acidic residues" evidence="9">
    <location>
        <begin position="268"/>
        <end position="284"/>
    </location>
</feature>
<gene>
    <name evidence="13" type="ORF">PUN28_008190</name>
</gene>
<protein>
    <recommendedName>
        <fullName evidence="15">Endothelin-converting enzyme 1</fullName>
    </recommendedName>
</protein>
<feature type="compositionally biased region" description="Basic residues" evidence="9">
    <location>
        <begin position="310"/>
        <end position="343"/>
    </location>
</feature>
<evidence type="ECO:0000256" key="8">
    <source>
        <dbReference type="ARBA" id="ARBA00023049"/>
    </source>
</evidence>
<keyword evidence="10" id="KW-0732">Signal</keyword>
<reference evidence="13 14" key="1">
    <citation type="submission" date="2023-03" db="EMBL/GenBank/DDBJ databases">
        <title>High recombination rates correlate with genetic variation in Cardiocondyla obscurior ants.</title>
        <authorList>
            <person name="Errbii M."/>
        </authorList>
    </citation>
    <scope>NUCLEOTIDE SEQUENCE [LARGE SCALE GENOMIC DNA]</scope>
    <source>
        <strain evidence="13">Alpha-2009</strain>
        <tissue evidence="13">Whole body</tissue>
    </source>
</reference>
<evidence type="ECO:0000259" key="11">
    <source>
        <dbReference type="Pfam" id="PF01431"/>
    </source>
</evidence>
<evidence type="ECO:0000256" key="4">
    <source>
        <dbReference type="ARBA" id="ARBA00022670"/>
    </source>
</evidence>
<dbReference type="AlphaFoldDB" id="A0AAW2FX41"/>
<feature type="compositionally biased region" description="Acidic residues" evidence="9">
    <location>
        <begin position="238"/>
        <end position="248"/>
    </location>
</feature>
<comment type="cofactor">
    <cofactor evidence="1">
        <name>Zn(2+)</name>
        <dbReference type="ChEBI" id="CHEBI:29105"/>
    </cofactor>
</comment>
<feature type="domain" description="Peptidase M13 C-terminal" evidence="11">
    <location>
        <begin position="732"/>
        <end position="938"/>
    </location>
</feature>
<dbReference type="GO" id="GO:0005886">
    <property type="term" value="C:plasma membrane"/>
    <property type="evidence" value="ECO:0007669"/>
    <property type="project" value="UniProtKB-SubCell"/>
</dbReference>
<evidence type="ECO:0000256" key="9">
    <source>
        <dbReference type="SAM" id="MobiDB-lite"/>
    </source>
</evidence>
<keyword evidence="14" id="KW-1185">Reference proteome</keyword>
<keyword evidence="7" id="KW-0862">Zinc</keyword>
<evidence type="ECO:0000256" key="6">
    <source>
        <dbReference type="ARBA" id="ARBA00022801"/>
    </source>
</evidence>
<dbReference type="GO" id="GO:0046872">
    <property type="term" value="F:metal ion binding"/>
    <property type="evidence" value="ECO:0007669"/>
    <property type="project" value="UniProtKB-KW"/>
</dbReference>
<dbReference type="PANTHER" id="PTHR11733">
    <property type="entry name" value="ZINC METALLOPROTEASE FAMILY M13 NEPRILYSIN-RELATED"/>
    <property type="match status" value="1"/>
</dbReference>
<evidence type="ECO:0000256" key="5">
    <source>
        <dbReference type="ARBA" id="ARBA00022723"/>
    </source>
</evidence>
<feature type="chain" id="PRO_5043665785" description="Endothelin-converting enzyme 1" evidence="10">
    <location>
        <begin position="21"/>
        <end position="940"/>
    </location>
</feature>
<name>A0AAW2FX41_9HYME</name>
<proteinExistence type="inferred from homology"/>
<feature type="domain" description="Peptidase M13 N-terminal" evidence="12">
    <location>
        <begin position="78"/>
        <end position="228"/>
    </location>
</feature>
<feature type="compositionally biased region" description="Acidic residues" evidence="9">
    <location>
        <begin position="256"/>
        <end position="267"/>
    </location>
</feature>
<dbReference type="Pfam" id="PF05649">
    <property type="entry name" value="Peptidase_M13_N"/>
    <property type="match status" value="2"/>
</dbReference>
<feature type="compositionally biased region" description="Acidic residues" evidence="9">
    <location>
        <begin position="568"/>
        <end position="586"/>
    </location>
</feature>
<dbReference type="PRINTS" id="PR00786">
    <property type="entry name" value="NEPRILYSIN"/>
</dbReference>
<dbReference type="GO" id="GO:0016485">
    <property type="term" value="P:protein processing"/>
    <property type="evidence" value="ECO:0007669"/>
    <property type="project" value="TreeGrafter"/>
</dbReference>
<dbReference type="PROSITE" id="PS51885">
    <property type="entry name" value="NEPRILYSIN"/>
    <property type="match status" value="1"/>
</dbReference>
<evidence type="ECO:0000256" key="3">
    <source>
        <dbReference type="ARBA" id="ARBA00007357"/>
    </source>
</evidence>
<evidence type="ECO:0008006" key="15">
    <source>
        <dbReference type="Google" id="ProtNLM"/>
    </source>
</evidence>
<dbReference type="Gene3D" id="1.10.1380.10">
    <property type="entry name" value="Neutral endopeptidase , domain2"/>
    <property type="match status" value="2"/>
</dbReference>
<feature type="region of interest" description="Disordered" evidence="9">
    <location>
        <begin position="238"/>
        <end position="343"/>
    </location>
</feature>
<comment type="caution">
    <text evidence="13">The sequence shown here is derived from an EMBL/GenBank/DDBJ whole genome shotgun (WGS) entry which is preliminary data.</text>
</comment>
<evidence type="ECO:0000313" key="14">
    <source>
        <dbReference type="Proteomes" id="UP001430953"/>
    </source>
</evidence>
<dbReference type="InterPro" id="IPR042089">
    <property type="entry name" value="Peptidase_M13_dom_2"/>
</dbReference>
<dbReference type="InterPro" id="IPR024079">
    <property type="entry name" value="MetalloPept_cat_dom_sf"/>
</dbReference>
<keyword evidence="6" id="KW-0378">Hydrolase</keyword>
<feature type="signal peptide" evidence="10">
    <location>
        <begin position="1"/>
        <end position="20"/>
    </location>
</feature>
<evidence type="ECO:0000256" key="1">
    <source>
        <dbReference type="ARBA" id="ARBA00001947"/>
    </source>
</evidence>
<dbReference type="CDD" id="cd08662">
    <property type="entry name" value="M13"/>
    <property type="match status" value="1"/>
</dbReference>
<evidence type="ECO:0000256" key="7">
    <source>
        <dbReference type="ARBA" id="ARBA00022833"/>
    </source>
</evidence>
<comment type="similarity">
    <text evidence="3">Belongs to the peptidase M13 family.</text>
</comment>
<dbReference type="InterPro" id="IPR018497">
    <property type="entry name" value="Peptidase_M13_C"/>
</dbReference>
<evidence type="ECO:0000256" key="10">
    <source>
        <dbReference type="SAM" id="SignalP"/>
    </source>
</evidence>
<dbReference type="Gene3D" id="3.40.390.10">
    <property type="entry name" value="Collagenase (Catalytic Domain)"/>
    <property type="match status" value="1"/>
</dbReference>
<feature type="compositionally biased region" description="Basic and acidic residues" evidence="9">
    <location>
        <begin position="292"/>
        <end position="302"/>
    </location>
</feature>
<feature type="domain" description="Peptidase M13 N-terminal" evidence="12">
    <location>
        <begin position="393"/>
        <end position="667"/>
    </location>
</feature>
<feature type="region of interest" description="Disordered" evidence="9">
    <location>
        <begin position="568"/>
        <end position="589"/>
    </location>
</feature>
<dbReference type="InterPro" id="IPR008753">
    <property type="entry name" value="Peptidase_M13_N"/>
</dbReference>
<sequence length="940" mass="109800">MRLYIFLIFVGVFVVQSVVSSKNQKHNSRLEWLFGLKNKESTSKEENNKQNEPTMCQSEECKKFARILSESMDTSVDPCENFYDYACGTWAKHNPKPKGMPVWSMFASAQINVMKQINDIFDEGPKNSDLLGVKLAKKWYAVCVNTDEIERYGLEPLVFTISRIGGWPLIMEPDEWNEEEYSWQKVDDQYMRLTGQNAFHDVRVVTDGSNKTQKIIHINIPHLPRNLYRFLGEIDSEENVDESDEDPSNEQKQSGEEDSQEPGSEEDDHNKDDNNNDKDEHNGNENDDDDDNNKGDDKENRINKHNGNNKIRKTINTKKTGKITRSKKLEHNKKVKSSTHSKKYKNYNKIKKERVTKLTNEINVRENLRIKKNERKNYVKLTHREKQTKISPARKLQSSEKETIDEENLMKRYADYISKVGRTIAKARGVEVSDDNINKDIQDMIKFQIKLVDITISDETTDIEDDAKMTLKDFQEWYDKKQSKTYNSKINWPYKIFEIFDEAHVSIDNEFGVKISSPIYFERLITLLDETSSRTIVNYIHWNFISRIIKTTTSKMRKLYNAWEDEKEDYNDDDNDENDDNDEEENIMGMSKRSYQCTREVKMSDIIAYEYVRKHFSDEITTSALDMMDDIQKEVEHEIKKSDWMDEETVDFVLAKLVNMRKFIGYPSWYRNDTIVKRYYQGLIIGNSYYENVLSYGRYQKWKELRKLEQDENEEVDENDEDVLMMNPVMVNAFFSPDDNSVALSAADFQSPLFAYNRPQVINYGIVGTIMGHEVNHGFDNDGHLYDKNGELVEWLPTMTEEYSRRANCFVQQFNKYANENNYEILNYGNQTAGENIADTMGVEASFKAYRRRERGCGKSNIILPGYKDLTHEQLFFLAFANLWCEAESNSTIAKAKDDVHSTGRLRVIGTVANLQEFAEAFNCPVGSPMNPEKKCHIWK</sequence>
<evidence type="ECO:0000256" key="2">
    <source>
        <dbReference type="ARBA" id="ARBA00004401"/>
    </source>
</evidence>
<keyword evidence="8" id="KW-0482">Metalloprotease</keyword>
<dbReference type="EMBL" id="JADYXP020000007">
    <property type="protein sequence ID" value="KAL0120358.1"/>
    <property type="molecule type" value="Genomic_DNA"/>
</dbReference>
<comment type="subcellular location">
    <subcellularLocation>
        <location evidence="2">Cell membrane</location>
        <topology evidence="2">Single-pass type II membrane protein</topology>
    </subcellularLocation>
</comment>